<dbReference type="InterPro" id="IPR011008">
    <property type="entry name" value="Dimeric_a/b-barrel"/>
</dbReference>
<keyword evidence="2" id="KW-0503">Monooxygenase</keyword>
<dbReference type="Gene3D" id="3.30.70.100">
    <property type="match status" value="1"/>
</dbReference>
<reference evidence="3" key="1">
    <citation type="journal article" date="2019" name="Int. J. Syst. Evol. Microbiol.">
        <title>The Global Catalogue of Microorganisms (GCM) 10K type strain sequencing project: providing services to taxonomists for standard genome sequencing and annotation.</title>
        <authorList>
            <consortium name="The Broad Institute Genomics Platform"/>
            <consortium name="The Broad Institute Genome Sequencing Center for Infectious Disease"/>
            <person name="Wu L."/>
            <person name="Ma J."/>
        </authorList>
    </citation>
    <scope>NUCLEOTIDE SEQUENCE [LARGE SCALE GENOMIC DNA]</scope>
    <source>
        <strain evidence="3">NBRC 101365</strain>
    </source>
</reference>
<dbReference type="Proteomes" id="UP001156882">
    <property type="component" value="Unassembled WGS sequence"/>
</dbReference>
<dbReference type="PROSITE" id="PS51725">
    <property type="entry name" value="ABM"/>
    <property type="match status" value="1"/>
</dbReference>
<evidence type="ECO:0000313" key="2">
    <source>
        <dbReference type="EMBL" id="GLS18363.1"/>
    </source>
</evidence>
<proteinExistence type="predicted"/>
<dbReference type="InterPro" id="IPR050744">
    <property type="entry name" value="AI-2_Isomerase_LsrG"/>
</dbReference>
<gene>
    <name evidence="2" type="ORF">GCM10007874_13800</name>
</gene>
<dbReference type="Pfam" id="PF03992">
    <property type="entry name" value="ABM"/>
    <property type="match status" value="1"/>
</dbReference>
<organism evidence="2 3">
    <name type="scientific">Labrys miyagiensis</name>
    <dbReference type="NCBI Taxonomy" id="346912"/>
    <lineage>
        <taxon>Bacteria</taxon>
        <taxon>Pseudomonadati</taxon>
        <taxon>Pseudomonadota</taxon>
        <taxon>Alphaproteobacteria</taxon>
        <taxon>Hyphomicrobiales</taxon>
        <taxon>Xanthobacteraceae</taxon>
        <taxon>Labrys</taxon>
    </lineage>
</organism>
<evidence type="ECO:0000259" key="1">
    <source>
        <dbReference type="PROSITE" id="PS51725"/>
    </source>
</evidence>
<comment type="caution">
    <text evidence="2">The sequence shown here is derived from an EMBL/GenBank/DDBJ whole genome shotgun (WGS) entry which is preliminary data.</text>
</comment>
<dbReference type="PANTHER" id="PTHR33336">
    <property type="entry name" value="QUINOL MONOOXYGENASE YGIN-RELATED"/>
    <property type="match status" value="1"/>
</dbReference>
<dbReference type="SUPFAM" id="SSF54909">
    <property type="entry name" value="Dimeric alpha+beta barrel"/>
    <property type="match status" value="1"/>
</dbReference>
<dbReference type="PANTHER" id="PTHR33336:SF1">
    <property type="entry name" value="(4S)-4-HYDROXY-5-PHOSPHONOOXYPENTANE-2,3-DIONE ISOMERASE"/>
    <property type="match status" value="1"/>
</dbReference>
<dbReference type="InterPro" id="IPR007138">
    <property type="entry name" value="ABM_dom"/>
</dbReference>
<feature type="domain" description="ABM" evidence="1">
    <location>
        <begin position="4"/>
        <end position="93"/>
    </location>
</feature>
<dbReference type="GO" id="GO:0004497">
    <property type="term" value="F:monooxygenase activity"/>
    <property type="evidence" value="ECO:0007669"/>
    <property type="project" value="UniProtKB-KW"/>
</dbReference>
<name>A0ABQ6CDC2_9HYPH</name>
<sequence length="101" mass="11280">MSRYVVMVDFRLRPGARTAFRTLVDLNARVSAHDEPGCQRFDVVELDGEADRVLLYEIYDDRAAFDAHMKTKHYFAFDAESAEMVASKVVTTGGLVCEGSA</sequence>
<evidence type="ECO:0000313" key="3">
    <source>
        <dbReference type="Proteomes" id="UP001156882"/>
    </source>
</evidence>
<dbReference type="EMBL" id="BSPC01000011">
    <property type="protein sequence ID" value="GLS18363.1"/>
    <property type="molecule type" value="Genomic_DNA"/>
</dbReference>
<protein>
    <submittedName>
        <fullName evidence="2">Antibiotic biosynthesis monooxygenase</fullName>
    </submittedName>
</protein>
<keyword evidence="2" id="KW-0560">Oxidoreductase</keyword>
<keyword evidence="3" id="KW-1185">Reference proteome</keyword>
<accession>A0ABQ6CDC2</accession>
<dbReference type="RefSeq" id="WP_284311176.1">
    <property type="nucleotide sequence ID" value="NZ_BSPC01000011.1"/>
</dbReference>